<dbReference type="GO" id="GO:0012505">
    <property type="term" value="C:endomembrane system"/>
    <property type="evidence" value="ECO:0007669"/>
    <property type="project" value="UniProtKB-SubCell"/>
</dbReference>
<keyword evidence="2 5" id="KW-0812">Transmembrane</keyword>
<evidence type="ECO:0000313" key="7">
    <source>
        <dbReference type="Proteomes" id="UP000752013"/>
    </source>
</evidence>
<feature type="transmembrane region" description="Helical" evidence="5">
    <location>
        <begin position="220"/>
        <end position="242"/>
    </location>
</feature>
<evidence type="ECO:0000256" key="3">
    <source>
        <dbReference type="ARBA" id="ARBA00022989"/>
    </source>
</evidence>
<evidence type="ECO:0000256" key="2">
    <source>
        <dbReference type="ARBA" id="ARBA00022692"/>
    </source>
</evidence>
<proteinExistence type="predicted"/>
<feature type="transmembrane region" description="Helical" evidence="5">
    <location>
        <begin position="248"/>
        <end position="269"/>
    </location>
</feature>
<dbReference type="RefSeq" id="WP_167703826.1">
    <property type="nucleotide sequence ID" value="NZ_CP118168.1"/>
</dbReference>
<evidence type="ECO:0000256" key="5">
    <source>
        <dbReference type="SAM" id="Phobius"/>
    </source>
</evidence>
<keyword evidence="3 5" id="KW-1133">Transmembrane helix</keyword>
<evidence type="ECO:0000313" key="6">
    <source>
        <dbReference type="EMBL" id="NIZ47411.1"/>
    </source>
</evidence>
<dbReference type="GO" id="GO:0005384">
    <property type="term" value="F:manganese ion transmembrane transporter activity"/>
    <property type="evidence" value="ECO:0007669"/>
    <property type="project" value="InterPro"/>
</dbReference>
<dbReference type="Proteomes" id="UP000752013">
    <property type="component" value="Unassembled WGS sequence"/>
</dbReference>
<name>A0A968GGI7_9SPIO</name>
<feature type="transmembrane region" description="Helical" evidence="5">
    <location>
        <begin position="281"/>
        <end position="302"/>
    </location>
</feature>
<organism evidence="6 7">
    <name type="scientific">Entomospira nematocerorum</name>
    <dbReference type="NCBI Taxonomy" id="2719987"/>
    <lineage>
        <taxon>Bacteria</taxon>
        <taxon>Pseudomonadati</taxon>
        <taxon>Spirochaetota</taxon>
        <taxon>Spirochaetia</taxon>
        <taxon>Spirochaetales</taxon>
        <taxon>Spirochaetaceae</taxon>
        <taxon>Entomospira</taxon>
    </lineage>
</organism>
<feature type="transmembrane region" description="Helical" evidence="5">
    <location>
        <begin position="87"/>
        <end position="106"/>
    </location>
</feature>
<sequence length="310" mass="35599">MNIKRAYRYLQHEDPTHPKYQSALLCFIFALQKRELFEAHVYNKLAKMHKDDKNREILLQVAEFDFKHQATLETFTKKKASVSKVKVWIFGVLAMILGYTFVAKMMEKKLSFPLDNFIRTLLVQYDDRFVQWFHEEKEHEHLLLQTLDEERLRYVSSMVLGLNDALIEITATLAGFSLSMSNNRMIGVSGLILGISATLSMASSEYLSNRSENNPEALKASVLCGITYIIVSLSLVAPFFIFPTEHKSQAIISMLVVALLIIVVFNFYLSVTKEIAFKKRFIEMFLITSIITAISFAVGFFADRYLNTTI</sequence>
<accession>A0A968GGI7</accession>
<dbReference type="AlphaFoldDB" id="A0A968GGI7"/>
<comment type="caution">
    <text evidence="6">The sequence shown here is derived from an EMBL/GenBank/DDBJ whole genome shotgun (WGS) entry which is preliminary data.</text>
</comment>
<dbReference type="EMBL" id="JAATLK010000001">
    <property type="protein sequence ID" value="NIZ47411.1"/>
    <property type="molecule type" value="Genomic_DNA"/>
</dbReference>
<dbReference type="GO" id="GO:0030026">
    <property type="term" value="P:intracellular manganese ion homeostasis"/>
    <property type="evidence" value="ECO:0007669"/>
    <property type="project" value="InterPro"/>
</dbReference>
<keyword evidence="4 5" id="KW-0472">Membrane</keyword>
<evidence type="ECO:0000256" key="1">
    <source>
        <dbReference type="ARBA" id="ARBA00004127"/>
    </source>
</evidence>
<protein>
    <submittedName>
        <fullName evidence="6">Rubrerythrin family protein</fullName>
    </submittedName>
</protein>
<evidence type="ECO:0000256" key="4">
    <source>
        <dbReference type="ARBA" id="ARBA00023136"/>
    </source>
</evidence>
<keyword evidence="7" id="KW-1185">Reference proteome</keyword>
<gene>
    <name evidence="6" type="ORF">HCT46_05740</name>
</gene>
<reference evidence="6" key="1">
    <citation type="submission" date="2020-03" db="EMBL/GenBank/DDBJ databases">
        <title>Spirochaetal bacteria isolated from arthropods constitute a novel genus Entomospira genus novum within the order Spirochaetales.</title>
        <authorList>
            <person name="Grana-Miraglia L."/>
            <person name="Sikutova S."/>
            <person name="Fingerle V."/>
            <person name="Sing A."/>
            <person name="Castillo-Ramirez S."/>
            <person name="Margos G."/>
            <person name="Rudolf I."/>
        </authorList>
    </citation>
    <scope>NUCLEOTIDE SEQUENCE</scope>
    <source>
        <strain evidence="6">BR208</strain>
    </source>
</reference>
<feature type="transmembrane region" description="Helical" evidence="5">
    <location>
        <begin position="185"/>
        <end position="208"/>
    </location>
</feature>
<dbReference type="InterPro" id="IPR008217">
    <property type="entry name" value="Ccc1_fam"/>
</dbReference>
<comment type="subcellular location">
    <subcellularLocation>
        <location evidence="1">Endomembrane system</location>
        <topology evidence="1">Multi-pass membrane protein</topology>
    </subcellularLocation>
</comment>
<dbReference type="Pfam" id="PF01988">
    <property type="entry name" value="VIT1"/>
    <property type="match status" value="1"/>
</dbReference>